<dbReference type="GO" id="GO:0005737">
    <property type="term" value="C:cytoplasm"/>
    <property type="evidence" value="ECO:0007669"/>
    <property type="project" value="TreeGrafter"/>
</dbReference>
<evidence type="ECO:0000313" key="8">
    <source>
        <dbReference type="Proteomes" id="UP000243723"/>
    </source>
</evidence>
<dbReference type="Gene3D" id="1.25.40.330">
    <property type="entry name" value="Adenylate cyclase-associated CAP, N-terminal domain"/>
    <property type="match status" value="1"/>
</dbReference>
<proteinExistence type="inferred from homology"/>
<reference evidence="7 8" key="1">
    <citation type="submission" date="2017-05" db="EMBL/GenBank/DDBJ databases">
        <title>Draft genome sequence of Elsinoe australis.</title>
        <authorList>
            <person name="Cheng Q."/>
        </authorList>
    </citation>
    <scope>NUCLEOTIDE SEQUENCE [LARGE SCALE GENOMIC DNA]</scope>
    <source>
        <strain evidence="7 8">NL1</strain>
    </source>
</reference>
<dbReference type="Proteomes" id="UP000243723">
    <property type="component" value="Unassembled WGS sequence"/>
</dbReference>
<keyword evidence="8" id="KW-1185">Reference proteome</keyword>
<dbReference type="GO" id="GO:0003779">
    <property type="term" value="F:actin binding"/>
    <property type="evidence" value="ECO:0007669"/>
    <property type="project" value="InterPro"/>
</dbReference>
<feature type="region of interest" description="Disordered" evidence="5">
    <location>
        <begin position="254"/>
        <end position="307"/>
    </location>
</feature>
<dbReference type="SUPFAM" id="SSF101278">
    <property type="entry name" value="N-terminal domain of adenylylcyclase associated protein, CAP"/>
    <property type="match status" value="1"/>
</dbReference>
<gene>
    <name evidence="7" type="ORF">B9Z65_5971</name>
</gene>
<dbReference type="InterPro" id="IPR013992">
    <property type="entry name" value="Adenylate_cyclase-assoc_CAP_N"/>
</dbReference>
<dbReference type="InterPro" id="IPR001837">
    <property type="entry name" value="Adenylate_cyclase-assoc_CAP"/>
</dbReference>
<dbReference type="InterPro" id="IPR036223">
    <property type="entry name" value="CAP_C_sf"/>
</dbReference>
<dbReference type="InterPro" id="IPR006599">
    <property type="entry name" value="CARP_motif"/>
</dbReference>
<dbReference type="STRING" id="40998.A0A2P7YJM5"/>
<dbReference type="PROSITE" id="PS01088">
    <property type="entry name" value="CAP_1"/>
    <property type="match status" value="1"/>
</dbReference>
<evidence type="ECO:0000256" key="3">
    <source>
        <dbReference type="ARBA" id="ARBA00072052"/>
    </source>
</evidence>
<dbReference type="Pfam" id="PF08603">
    <property type="entry name" value="CAP_C"/>
    <property type="match status" value="1"/>
</dbReference>
<feature type="compositionally biased region" description="Basic and acidic residues" evidence="5">
    <location>
        <begin position="366"/>
        <end position="378"/>
    </location>
</feature>
<dbReference type="Pfam" id="PF21938">
    <property type="entry name" value="CAP_N"/>
    <property type="match status" value="1"/>
</dbReference>
<dbReference type="InterPro" id="IPR036222">
    <property type="entry name" value="CAP_N_sf"/>
</dbReference>
<dbReference type="PANTHER" id="PTHR10652:SF0">
    <property type="entry name" value="ADENYLYL CYCLASE-ASSOCIATED PROTEIN"/>
    <property type="match status" value="1"/>
</dbReference>
<protein>
    <recommendedName>
        <fullName evidence="3 4">Adenylyl cyclase-associated protein</fullName>
    </recommendedName>
</protein>
<dbReference type="InterPro" id="IPR017901">
    <property type="entry name" value="C-CAP_CF_C-like"/>
</dbReference>
<dbReference type="OrthoDB" id="77251at2759"/>
<dbReference type="EMBL" id="NHZQ01000422">
    <property type="protein sequence ID" value="PSK36156.1"/>
    <property type="molecule type" value="Genomic_DNA"/>
</dbReference>
<evidence type="ECO:0000256" key="1">
    <source>
        <dbReference type="ARBA" id="ARBA00007659"/>
    </source>
</evidence>
<feature type="compositionally biased region" description="Pro residues" evidence="5">
    <location>
        <begin position="267"/>
        <end position="301"/>
    </location>
</feature>
<comment type="similarity">
    <text evidence="1 4">Belongs to the CAP family.</text>
</comment>
<dbReference type="PANTHER" id="PTHR10652">
    <property type="entry name" value="ADENYLYL CYCLASE-ASSOCIATED PROTEIN"/>
    <property type="match status" value="1"/>
</dbReference>
<evidence type="ECO:0000256" key="2">
    <source>
        <dbReference type="ARBA" id="ARBA00054756"/>
    </source>
</evidence>
<dbReference type="Pfam" id="PF01213">
    <property type="entry name" value="CAP_N-CM"/>
    <property type="match status" value="1"/>
</dbReference>
<dbReference type="FunFam" id="2.160.20.70:FF:000008">
    <property type="entry name" value="Adenylyl cyclase-associated protein"/>
    <property type="match status" value="1"/>
</dbReference>
<sequence length="534" mass="57015">MAESQGYNSQRASRVPENVLTTLLRRLEAATSRLEDIAVSIPGVDATGAAAGLNGSVPSPAAPDGDATPTMASSLPPALADFEELTETQLAKYVNSSKELDQTIADQAVSLATAFKAQQRYLLMATKAKKPDMASAPFAELISSLQHALGAVNDIKDSNRGSPYKDHLNMVSEGTSALQWIFETKPADYIGEVIGGVQLYGNRILKEYKEKDPNHVAYVQVYVALWKGLQEYTKKHYASGIQWNSSGVDLAEALKSSDDTPSASGAPAPPPPPPGGAGGPPPPPPPPPMPTLDAFPAPPKPKSGDMGAVFEALNKGESVTAGLKKVDKSQMTHKNPGLRASGAVPERTKSSDSLSSQRSKGPGTKPKPESMRTKKEGKKELDGNKWYIENFDSPSAPLEIEVELSQSILISRCKNTTIILKGKANAISIDNCGRTNLIIDNLISSVDVVKCPNFALQVMGALPTVMLDQVDGASIYLSKDSLHTEIYTSKSTSINVNLPPAKEDDDYKEVPCPEQIRTFIKDGKLVSEIVEHAG</sequence>
<dbReference type="FunFam" id="1.25.40.330:FF:000001">
    <property type="entry name" value="Adenylyl cyclase-associated protein"/>
    <property type="match status" value="1"/>
</dbReference>
<dbReference type="InterPro" id="IPR016098">
    <property type="entry name" value="CAP/MinC_C"/>
</dbReference>
<evidence type="ECO:0000259" key="6">
    <source>
        <dbReference type="PROSITE" id="PS51329"/>
    </source>
</evidence>
<dbReference type="Gene3D" id="2.160.20.70">
    <property type="match status" value="1"/>
</dbReference>
<accession>A0A2P7YJM5</accession>
<dbReference type="SMART" id="SM00673">
    <property type="entry name" value="CARP"/>
    <property type="match status" value="2"/>
</dbReference>
<feature type="region of interest" description="Disordered" evidence="5">
    <location>
        <begin position="325"/>
        <end position="378"/>
    </location>
</feature>
<comment type="function">
    <text evidence="2">The N-terminal domain binds to adenylyl cyclase, thereby enabling adenylyl cyclase to be activated by upstream regulatory signals, such as Ras. The C-terminal domain is required for normal cellular morphology and growth control.</text>
</comment>
<dbReference type="InterPro" id="IPR018106">
    <property type="entry name" value="CAP_CS_N"/>
</dbReference>
<evidence type="ECO:0000313" key="7">
    <source>
        <dbReference type="EMBL" id="PSK36156.1"/>
    </source>
</evidence>
<dbReference type="PROSITE" id="PS51329">
    <property type="entry name" value="C_CAP_COFACTOR_C"/>
    <property type="match status" value="1"/>
</dbReference>
<feature type="domain" description="C-CAP/cofactor C-like" evidence="6">
    <location>
        <begin position="373"/>
        <end position="512"/>
    </location>
</feature>
<dbReference type="GO" id="GO:0019933">
    <property type="term" value="P:cAMP-mediated signaling"/>
    <property type="evidence" value="ECO:0007669"/>
    <property type="project" value="TreeGrafter"/>
</dbReference>
<evidence type="ECO:0000256" key="4">
    <source>
        <dbReference type="RuleBase" id="RU000647"/>
    </source>
</evidence>
<evidence type="ECO:0000256" key="5">
    <source>
        <dbReference type="SAM" id="MobiDB-lite"/>
    </source>
</evidence>
<comment type="caution">
    <text evidence="7">The sequence shown here is derived from an EMBL/GenBank/DDBJ whole genome shotgun (WGS) entry which is preliminary data.</text>
</comment>
<dbReference type="SUPFAM" id="SSF69340">
    <property type="entry name" value="C-terminal domain of adenylylcyclase associated protein"/>
    <property type="match status" value="1"/>
</dbReference>
<dbReference type="GO" id="GO:0008179">
    <property type="term" value="F:adenylate cyclase binding"/>
    <property type="evidence" value="ECO:0007669"/>
    <property type="project" value="TreeGrafter"/>
</dbReference>
<organism evidence="7 8">
    <name type="scientific">Elsinoe australis</name>
    <dbReference type="NCBI Taxonomy" id="40998"/>
    <lineage>
        <taxon>Eukaryota</taxon>
        <taxon>Fungi</taxon>
        <taxon>Dikarya</taxon>
        <taxon>Ascomycota</taxon>
        <taxon>Pezizomycotina</taxon>
        <taxon>Dothideomycetes</taxon>
        <taxon>Dothideomycetidae</taxon>
        <taxon>Myriangiales</taxon>
        <taxon>Elsinoaceae</taxon>
        <taxon>Elsinoe</taxon>
    </lineage>
</organism>
<dbReference type="InterPro" id="IPR053950">
    <property type="entry name" value="CAP_N"/>
</dbReference>
<dbReference type="AlphaFoldDB" id="A0A2P7YJM5"/>
<dbReference type="InterPro" id="IPR013912">
    <property type="entry name" value="Adenylate_cyclase-assoc_CAP_C"/>
</dbReference>
<dbReference type="GO" id="GO:0007015">
    <property type="term" value="P:actin filament organization"/>
    <property type="evidence" value="ECO:0007669"/>
    <property type="project" value="TreeGrafter"/>
</dbReference>
<name>A0A2P7YJM5_9PEZI</name>